<accession>A0A0W0SSJ5</accession>
<dbReference type="PROSITE" id="PS50943">
    <property type="entry name" value="HTH_CROC1"/>
    <property type="match status" value="1"/>
</dbReference>
<name>A0A0W0SSJ5_9GAMM</name>
<evidence type="ECO:0000313" key="3">
    <source>
        <dbReference type="Proteomes" id="UP000054742"/>
    </source>
</evidence>
<feature type="domain" description="HTH cro/C1-type" evidence="1">
    <location>
        <begin position="18"/>
        <end position="72"/>
    </location>
</feature>
<dbReference type="SUPFAM" id="SSF47413">
    <property type="entry name" value="lambda repressor-like DNA-binding domains"/>
    <property type="match status" value="1"/>
</dbReference>
<dbReference type="InterPro" id="IPR010982">
    <property type="entry name" value="Lambda_DNA-bd_dom_sf"/>
</dbReference>
<evidence type="ECO:0000259" key="1">
    <source>
        <dbReference type="PROSITE" id="PS50943"/>
    </source>
</evidence>
<dbReference type="AlphaFoldDB" id="A0A0W0SSJ5"/>
<protein>
    <submittedName>
        <fullName evidence="2">Helix-turn-helix protein</fullName>
    </submittedName>
</protein>
<dbReference type="SMART" id="SM00530">
    <property type="entry name" value="HTH_XRE"/>
    <property type="match status" value="1"/>
</dbReference>
<dbReference type="Pfam" id="PF01381">
    <property type="entry name" value="HTH_3"/>
    <property type="match status" value="1"/>
</dbReference>
<dbReference type="CDD" id="cd00093">
    <property type="entry name" value="HTH_XRE"/>
    <property type="match status" value="1"/>
</dbReference>
<proteinExistence type="predicted"/>
<dbReference type="PATRIC" id="fig|29422.6.peg.341"/>
<reference evidence="2 3" key="1">
    <citation type="submission" date="2015-11" db="EMBL/GenBank/DDBJ databases">
        <title>Genomic analysis of 38 Legionella species identifies large and diverse effector repertoires.</title>
        <authorList>
            <person name="Burstein D."/>
            <person name="Amaro F."/>
            <person name="Zusman T."/>
            <person name="Lifshitz Z."/>
            <person name="Cohen O."/>
            <person name="Gilbert J.A."/>
            <person name="Pupko T."/>
            <person name="Shuman H.A."/>
            <person name="Segal G."/>
        </authorList>
    </citation>
    <scope>NUCLEOTIDE SEQUENCE [LARGE SCALE GENOMIC DNA]</scope>
    <source>
        <strain evidence="2 3">ATCC 43878</strain>
    </source>
</reference>
<dbReference type="RefSeq" id="WP_058440444.1">
    <property type="nucleotide sequence ID" value="NZ_CAAAHU010000020.1"/>
</dbReference>
<dbReference type="EMBL" id="LNXV01000004">
    <property type="protein sequence ID" value="KTC86386.1"/>
    <property type="molecule type" value="Genomic_DNA"/>
</dbReference>
<dbReference type="GO" id="GO:0003677">
    <property type="term" value="F:DNA binding"/>
    <property type="evidence" value="ECO:0007669"/>
    <property type="project" value="InterPro"/>
</dbReference>
<evidence type="ECO:0000313" key="2">
    <source>
        <dbReference type="EMBL" id="KTC86386.1"/>
    </source>
</evidence>
<dbReference type="Gene3D" id="1.10.260.40">
    <property type="entry name" value="lambda repressor-like DNA-binding domains"/>
    <property type="match status" value="1"/>
</dbReference>
<comment type="caution">
    <text evidence="2">The sequence shown here is derived from an EMBL/GenBank/DDBJ whole genome shotgun (WGS) entry which is preliminary data.</text>
</comment>
<organism evidence="2 3">
    <name type="scientific">Legionella brunensis</name>
    <dbReference type="NCBI Taxonomy" id="29422"/>
    <lineage>
        <taxon>Bacteria</taxon>
        <taxon>Pseudomonadati</taxon>
        <taxon>Pseudomonadota</taxon>
        <taxon>Gammaproteobacteria</taxon>
        <taxon>Legionellales</taxon>
        <taxon>Legionellaceae</taxon>
        <taxon>Legionella</taxon>
    </lineage>
</organism>
<keyword evidence="3" id="KW-1185">Reference proteome</keyword>
<dbReference type="InterPro" id="IPR001387">
    <property type="entry name" value="Cro/C1-type_HTH"/>
</dbReference>
<dbReference type="OrthoDB" id="21915at2"/>
<dbReference type="Proteomes" id="UP000054742">
    <property type="component" value="Unassembled WGS sequence"/>
</dbReference>
<gene>
    <name evidence="2" type="ORF">Lbru_0327</name>
</gene>
<dbReference type="STRING" id="29422.Lbru_0327"/>
<sequence length="73" mass="8411">MYNNMNLEIVPKELGLVISSDRQERGWSQETLAQLAKISPRSLQRMESGNGARMQTKRCLAIVFEIEDLRVFI</sequence>